<evidence type="ECO:0000256" key="4">
    <source>
        <dbReference type="ARBA" id="ARBA00022857"/>
    </source>
</evidence>
<organism evidence="9 10">
    <name type="scientific">Youxingia wuxianensis</name>
    <dbReference type="NCBI Taxonomy" id="2763678"/>
    <lineage>
        <taxon>Bacteria</taxon>
        <taxon>Bacillati</taxon>
        <taxon>Bacillota</taxon>
        <taxon>Clostridia</taxon>
        <taxon>Eubacteriales</taxon>
        <taxon>Oscillospiraceae</taxon>
        <taxon>Youxingia</taxon>
    </lineage>
</organism>
<proteinExistence type="inferred from homology"/>
<dbReference type="SUPFAM" id="SSF51735">
    <property type="entry name" value="NAD(P)-binding Rossmann-fold domains"/>
    <property type="match status" value="1"/>
</dbReference>
<evidence type="ECO:0000259" key="8">
    <source>
        <dbReference type="Pfam" id="PF08501"/>
    </source>
</evidence>
<dbReference type="AlphaFoldDB" id="A0A926ET82"/>
<dbReference type="GO" id="GO:0050661">
    <property type="term" value="F:NADP binding"/>
    <property type="evidence" value="ECO:0007669"/>
    <property type="project" value="InterPro"/>
</dbReference>
<feature type="binding site" evidence="7">
    <location>
        <position position="98"/>
    </location>
    <ligand>
        <name>shikimate</name>
        <dbReference type="ChEBI" id="CHEBI:36208"/>
    </ligand>
</feature>
<protein>
    <recommendedName>
        <fullName evidence="2 7">Shikimate dehydrogenase (NADP(+))</fullName>
        <shortName evidence="7">SDH</shortName>
        <ecNumber evidence="2 7">1.1.1.25</ecNumber>
    </recommendedName>
</protein>
<evidence type="ECO:0000313" key="9">
    <source>
        <dbReference type="EMBL" id="MBC8585924.1"/>
    </source>
</evidence>
<sequence length="279" mass="30785">MNYAITGYPLGHTMSPPIHNRLFALANLDAEYSVISFPPEEFSQRITQLKALDGFNVTIPYKQTVLPFLDELSDGAKLYGAVNVVKNDGGRYLGYNTDVDGFVRTMQSHRISLATDVCVLGAGGVGRMFAIESVRQGGNVSVAVRESGLAGARELQQEIREKLGAQIAVQDISTLKGPFGLLINATPVGMYPNQDHMPVSEEFLQGIPVVFDCIYNPRHTMLMNKAFARGCRVIGGMDMLVWQAVAAHEIWNGSQYEPAQITELIEDMNRQLCEREKSQ</sequence>
<gene>
    <name evidence="7 9" type="primary">aroE</name>
    <name evidence="9" type="ORF">H8705_10040</name>
</gene>
<keyword evidence="10" id="KW-1185">Reference proteome</keyword>
<comment type="catalytic activity">
    <reaction evidence="7">
        <text>shikimate + NADP(+) = 3-dehydroshikimate + NADPH + H(+)</text>
        <dbReference type="Rhea" id="RHEA:17737"/>
        <dbReference type="ChEBI" id="CHEBI:15378"/>
        <dbReference type="ChEBI" id="CHEBI:16630"/>
        <dbReference type="ChEBI" id="CHEBI:36208"/>
        <dbReference type="ChEBI" id="CHEBI:57783"/>
        <dbReference type="ChEBI" id="CHEBI:58349"/>
        <dbReference type="EC" id="1.1.1.25"/>
    </reaction>
</comment>
<dbReference type="Pfam" id="PF08501">
    <property type="entry name" value="Shikimate_dh_N"/>
    <property type="match status" value="1"/>
</dbReference>
<keyword evidence="3 7" id="KW-0028">Amino-acid biosynthesis</keyword>
<dbReference type="InterPro" id="IPR013708">
    <property type="entry name" value="Shikimate_DH-bd_N"/>
</dbReference>
<comment type="caution">
    <text evidence="7">Lacks conserved residue(s) required for the propagation of feature annotation.</text>
</comment>
<feature type="domain" description="Shikimate dehydrogenase substrate binding N-terminal" evidence="8">
    <location>
        <begin position="5"/>
        <end position="85"/>
    </location>
</feature>
<dbReference type="Gene3D" id="3.40.50.720">
    <property type="entry name" value="NAD(P)-binding Rossmann-like Domain"/>
    <property type="match status" value="1"/>
</dbReference>
<reference evidence="9" key="1">
    <citation type="submission" date="2020-08" db="EMBL/GenBank/DDBJ databases">
        <title>Genome public.</title>
        <authorList>
            <person name="Liu C."/>
            <person name="Sun Q."/>
        </authorList>
    </citation>
    <scope>NUCLEOTIDE SEQUENCE</scope>
    <source>
        <strain evidence="9">NSJ-64</strain>
    </source>
</reference>
<dbReference type="GO" id="GO:0009423">
    <property type="term" value="P:chorismate biosynthetic process"/>
    <property type="evidence" value="ECO:0007669"/>
    <property type="project" value="UniProtKB-UniRule"/>
</dbReference>
<feature type="binding site" evidence="7">
    <location>
        <position position="83"/>
    </location>
    <ligand>
        <name>shikimate</name>
        <dbReference type="ChEBI" id="CHEBI:36208"/>
    </ligand>
</feature>
<dbReference type="Gene3D" id="3.40.50.10860">
    <property type="entry name" value="Leucine Dehydrogenase, chain A, domain 1"/>
    <property type="match status" value="1"/>
</dbReference>
<feature type="binding site" evidence="7">
    <location>
        <position position="74"/>
    </location>
    <ligand>
        <name>NADP(+)</name>
        <dbReference type="ChEBI" id="CHEBI:58349"/>
    </ligand>
</feature>
<evidence type="ECO:0000313" key="10">
    <source>
        <dbReference type="Proteomes" id="UP000623678"/>
    </source>
</evidence>
<dbReference type="InterPro" id="IPR046346">
    <property type="entry name" value="Aminoacid_DH-like_N_sf"/>
</dbReference>
<dbReference type="InterPro" id="IPR022893">
    <property type="entry name" value="Shikimate_DH_fam"/>
</dbReference>
<evidence type="ECO:0000256" key="2">
    <source>
        <dbReference type="ARBA" id="ARBA00012962"/>
    </source>
</evidence>
<dbReference type="EC" id="1.1.1.25" evidence="2 7"/>
<dbReference type="NCBIfam" id="TIGR00507">
    <property type="entry name" value="aroE"/>
    <property type="match status" value="1"/>
</dbReference>
<name>A0A926ET82_9FIRM</name>
<feature type="binding site" evidence="7">
    <location>
        <position position="243"/>
    </location>
    <ligand>
        <name>shikimate</name>
        <dbReference type="ChEBI" id="CHEBI:36208"/>
    </ligand>
</feature>
<keyword evidence="4 7" id="KW-0521">NADP</keyword>
<feature type="binding site" evidence="7">
    <location>
        <position position="215"/>
    </location>
    <ligand>
        <name>shikimate</name>
        <dbReference type="ChEBI" id="CHEBI:36208"/>
    </ligand>
</feature>
<comment type="similarity">
    <text evidence="7">Belongs to the shikimate dehydrogenase family.</text>
</comment>
<feature type="binding site" evidence="7">
    <location>
        <begin position="121"/>
        <end position="125"/>
    </location>
    <ligand>
        <name>NADP(+)</name>
        <dbReference type="ChEBI" id="CHEBI:58349"/>
    </ligand>
</feature>
<accession>A0A926ET82</accession>
<dbReference type="RefSeq" id="WP_262395633.1">
    <property type="nucleotide sequence ID" value="NZ_JACRTD010000007.1"/>
</dbReference>
<dbReference type="HAMAP" id="MF_00222">
    <property type="entry name" value="Shikimate_DH_AroE"/>
    <property type="match status" value="1"/>
</dbReference>
<dbReference type="GO" id="GO:0009073">
    <property type="term" value="P:aromatic amino acid family biosynthetic process"/>
    <property type="evidence" value="ECO:0007669"/>
    <property type="project" value="UniProtKB-KW"/>
</dbReference>
<comment type="subunit">
    <text evidence="7">Homodimer.</text>
</comment>
<dbReference type="GO" id="GO:0004764">
    <property type="term" value="F:shikimate 3-dehydrogenase (NADP+) activity"/>
    <property type="evidence" value="ECO:0007669"/>
    <property type="project" value="UniProtKB-UniRule"/>
</dbReference>
<feature type="binding site" evidence="7">
    <location>
        <begin position="13"/>
        <end position="15"/>
    </location>
    <ligand>
        <name>shikimate</name>
        <dbReference type="ChEBI" id="CHEBI:36208"/>
    </ligand>
</feature>
<dbReference type="GO" id="GO:0008652">
    <property type="term" value="P:amino acid biosynthetic process"/>
    <property type="evidence" value="ECO:0007669"/>
    <property type="project" value="UniProtKB-KW"/>
</dbReference>
<keyword evidence="6 7" id="KW-0057">Aromatic amino acid biosynthesis</keyword>
<feature type="active site" description="Proton acceptor" evidence="7">
    <location>
        <position position="62"/>
    </location>
</feature>
<evidence type="ECO:0000256" key="7">
    <source>
        <dbReference type="HAMAP-Rule" id="MF_00222"/>
    </source>
</evidence>
<comment type="pathway">
    <text evidence="1 7">Metabolic intermediate biosynthesis; chorismate biosynthesis; chorismate from D-erythrose 4-phosphate and phosphoenolpyruvate: step 4/7.</text>
</comment>
<dbReference type="EMBL" id="JACRTD010000007">
    <property type="protein sequence ID" value="MBC8585924.1"/>
    <property type="molecule type" value="Genomic_DNA"/>
</dbReference>
<dbReference type="SUPFAM" id="SSF53223">
    <property type="entry name" value="Aminoacid dehydrogenase-like, N-terminal domain"/>
    <property type="match status" value="1"/>
</dbReference>
<comment type="function">
    <text evidence="7">Involved in the biosynthesis of the chorismate, which leads to the biosynthesis of aromatic amino acids. Catalyzes the reversible NADPH linked reduction of 3-dehydroshikimate (DHSA) to yield shikimate (SA).</text>
</comment>
<evidence type="ECO:0000256" key="6">
    <source>
        <dbReference type="ARBA" id="ARBA00023141"/>
    </source>
</evidence>
<evidence type="ECO:0000256" key="5">
    <source>
        <dbReference type="ARBA" id="ARBA00023002"/>
    </source>
</evidence>
<feature type="binding site" evidence="7">
    <location>
        <position position="58"/>
    </location>
    <ligand>
        <name>shikimate</name>
        <dbReference type="ChEBI" id="CHEBI:36208"/>
    </ligand>
</feature>
<feature type="binding site" evidence="7">
    <location>
        <position position="236"/>
    </location>
    <ligand>
        <name>NADP(+)</name>
        <dbReference type="ChEBI" id="CHEBI:58349"/>
    </ligand>
</feature>
<dbReference type="GO" id="GO:0019632">
    <property type="term" value="P:shikimate metabolic process"/>
    <property type="evidence" value="ECO:0007669"/>
    <property type="project" value="InterPro"/>
</dbReference>
<dbReference type="InterPro" id="IPR011342">
    <property type="entry name" value="Shikimate_DH"/>
</dbReference>
<feature type="binding site" evidence="7">
    <location>
        <position position="213"/>
    </location>
    <ligand>
        <name>NADP(+)</name>
        <dbReference type="ChEBI" id="CHEBI:58349"/>
    </ligand>
</feature>
<dbReference type="GO" id="GO:0005829">
    <property type="term" value="C:cytosol"/>
    <property type="evidence" value="ECO:0007669"/>
    <property type="project" value="TreeGrafter"/>
</dbReference>
<keyword evidence="5 7" id="KW-0560">Oxidoreductase</keyword>
<dbReference type="Proteomes" id="UP000623678">
    <property type="component" value="Unassembled WGS sequence"/>
</dbReference>
<evidence type="ECO:0000256" key="1">
    <source>
        <dbReference type="ARBA" id="ARBA00004871"/>
    </source>
</evidence>
<evidence type="ECO:0000256" key="3">
    <source>
        <dbReference type="ARBA" id="ARBA00022605"/>
    </source>
</evidence>
<dbReference type="CDD" id="cd01065">
    <property type="entry name" value="NAD_bind_Shikimate_DH"/>
    <property type="match status" value="1"/>
</dbReference>
<dbReference type="PANTHER" id="PTHR21089">
    <property type="entry name" value="SHIKIMATE DEHYDROGENASE"/>
    <property type="match status" value="1"/>
</dbReference>
<comment type="caution">
    <text evidence="9">The sequence shown here is derived from an EMBL/GenBank/DDBJ whole genome shotgun (WGS) entry which is preliminary data.</text>
</comment>
<dbReference type="PANTHER" id="PTHR21089:SF1">
    <property type="entry name" value="BIFUNCTIONAL 3-DEHYDROQUINATE DEHYDRATASE_SHIKIMATE DEHYDROGENASE, CHLOROPLASTIC"/>
    <property type="match status" value="1"/>
</dbReference>
<dbReference type="InterPro" id="IPR036291">
    <property type="entry name" value="NAD(P)-bd_dom_sf"/>
</dbReference>